<dbReference type="PANTHER" id="PTHR30404:SF0">
    <property type="entry name" value="N-ACETYLMURAMOYL-L-ALANINE AMIDASE AMIC"/>
    <property type="match status" value="1"/>
</dbReference>
<dbReference type="AlphaFoldDB" id="R8W2F8"/>
<evidence type="ECO:0000313" key="6">
    <source>
        <dbReference type="Proteomes" id="UP000013981"/>
    </source>
</evidence>
<dbReference type="PATRIC" id="fig|1203606.4.peg.1719"/>
<dbReference type="HOGENOM" id="CLU_014322_3_3_9"/>
<evidence type="ECO:0000256" key="1">
    <source>
        <dbReference type="ARBA" id="ARBA00022801"/>
    </source>
</evidence>
<feature type="compositionally biased region" description="Basic and acidic residues" evidence="2">
    <location>
        <begin position="87"/>
        <end position="98"/>
    </location>
</feature>
<evidence type="ECO:0000313" key="5">
    <source>
        <dbReference type="EMBL" id="EOQ38726.1"/>
    </source>
</evidence>
<dbReference type="SUPFAM" id="SSF53187">
    <property type="entry name" value="Zn-dependent exopeptidases"/>
    <property type="match status" value="1"/>
</dbReference>
<accession>R8W2F8</accession>
<dbReference type="OrthoDB" id="43070at2"/>
<reference evidence="5 6" key="1">
    <citation type="submission" date="2013-01" db="EMBL/GenBank/DDBJ databases">
        <title>The Genome Sequence of Butyricicoccus pullicaecorum 1.2.</title>
        <authorList>
            <consortium name="The Broad Institute Genome Sequencing Platform"/>
            <person name="Earl A."/>
            <person name="Ward D."/>
            <person name="Feldgarden M."/>
            <person name="Gevers D."/>
            <person name="Van Immerseel F."/>
            <person name="Eeckhaut V."/>
            <person name="Walker B."/>
            <person name="Young S.K."/>
            <person name="Zeng Q."/>
            <person name="Gargeya S."/>
            <person name="Fitzgerald M."/>
            <person name="Haas B."/>
            <person name="Abouelleil A."/>
            <person name="Alvarado L."/>
            <person name="Arachchi H.M."/>
            <person name="Berlin A.M."/>
            <person name="Chapman S.B."/>
            <person name="Dewar J."/>
            <person name="Goldberg J."/>
            <person name="Griggs A."/>
            <person name="Gujja S."/>
            <person name="Hansen M."/>
            <person name="Howarth C."/>
            <person name="Imamovic A."/>
            <person name="Larimer J."/>
            <person name="McCowan C."/>
            <person name="Murphy C."/>
            <person name="Neiman D."/>
            <person name="Pearson M."/>
            <person name="Priest M."/>
            <person name="Roberts A."/>
            <person name="Saif S."/>
            <person name="Shea T."/>
            <person name="Sisk P."/>
            <person name="Sykes S."/>
            <person name="Wortman J."/>
            <person name="Nusbaum C."/>
            <person name="Birren B."/>
        </authorList>
    </citation>
    <scope>NUCLEOTIDE SEQUENCE [LARGE SCALE GENOMIC DNA]</scope>
    <source>
        <strain evidence="5 6">1.2</strain>
    </source>
</reference>
<dbReference type="PROSITE" id="PS51257">
    <property type="entry name" value="PROKAR_LIPOPROTEIN"/>
    <property type="match status" value="1"/>
</dbReference>
<dbReference type="Pfam" id="PF01520">
    <property type="entry name" value="Amidase_3"/>
    <property type="match status" value="1"/>
</dbReference>
<name>R8W2F8_9FIRM</name>
<keyword evidence="1" id="KW-0378">Hydrolase</keyword>
<feature type="domain" description="MurNAc-LAA" evidence="4">
    <location>
        <begin position="162"/>
        <end position="281"/>
    </location>
</feature>
<keyword evidence="6" id="KW-1185">Reference proteome</keyword>
<dbReference type="EMBL" id="AQOB01000004">
    <property type="protein sequence ID" value="EOQ38726.1"/>
    <property type="molecule type" value="Genomic_DNA"/>
</dbReference>
<dbReference type="GO" id="GO:0008745">
    <property type="term" value="F:N-acetylmuramoyl-L-alanine amidase activity"/>
    <property type="evidence" value="ECO:0007669"/>
    <property type="project" value="InterPro"/>
</dbReference>
<gene>
    <name evidence="5" type="ORF">HMPREF1526_01767</name>
</gene>
<dbReference type="InterPro" id="IPR002508">
    <property type="entry name" value="MurNAc-LAA_cat"/>
</dbReference>
<dbReference type="Gene3D" id="3.40.630.40">
    <property type="entry name" value="Zn-dependent exopeptidases"/>
    <property type="match status" value="1"/>
</dbReference>
<evidence type="ECO:0000256" key="2">
    <source>
        <dbReference type="SAM" id="MobiDB-lite"/>
    </source>
</evidence>
<dbReference type="CDD" id="cd02696">
    <property type="entry name" value="MurNAc-LAA"/>
    <property type="match status" value="1"/>
</dbReference>
<keyword evidence="3" id="KW-0732">Signal</keyword>
<comment type="caution">
    <text evidence="5">The sequence shown here is derived from an EMBL/GenBank/DDBJ whole genome shotgun (WGS) entry which is preliminary data.</text>
</comment>
<evidence type="ECO:0000259" key="4">
    <source>
        <dbReference type="SMART" id="SM00646"/>
    </source>
</evidence>
<feature type="compositionally biased region" description="Low complexity" evidence="2">
    <location>
        <begin position="23"/>
        <end position="40"/>
    </location>
</feature>
<feature type="signal peptide" evidence="3">
    <location>
        <begin position="1"/>
        <end position="23"/>
    </location>
</feature>
<sequence>MKHFFRILLVASLLSLVGCAPHASTDTAPASSTSIATESSEYVQIEPTPPTTTESSSVNNSTVVDEPQTDTVAEKSGNDYTIVIDAGHQEKGNHEKEPIGPGASEMKAKVSSGTSGTASGLDEYELNLQVALKLQRELENRGYRVVMVRTSNDVNISNAERAAIANDENANAFIRIHANGSENPAAKGAMTICQTSDNPYNGYLYQESKQLSTLVLDHLVAATGCEKEYVWETDTMSGINWCNVPTTIVEMGYMSNAEEDLLMATDAYQEKIVTGIANGIDEFLT</sequence>
<feature type="chain" id="PRO_5004467880" description="MurNAc-LAA domain-containing protein" evidence="3">
    <location>
        <begin position="24"/>
        <end position="285"/>
    </location>
</feature>
<protein>
    <recommendedName>
        <fullName evidence="4">MurNAc-LAA domain-containing protein</fullName>
    </recommendedName>
</protein>
<dbReference type="SMART" id="SM00646">
    <property type="entry name" value="Ami_3"/>
    <property type="match status" value="1"/>
</dbReference>
<evidence type="ECO:0000256" key="3">
    <source>
        <dbReference type="SAM" id="SignalP"/>
    </source>
</evidence>
<dbReference type="PANTHER" id="PTHR30404">
    <property type="entry name" value="N-ACETYLMURAMOYL-L-ALANINE AMIDASE"/>
    <property type="match status" value="1"/>
</dbReference>
<dbReference type="InterPro" id="IPR050695">
    <property type="entry name" value="N-acetylmuramoyl_amidase_3"/>
</dbReference>
<dbReference type="GO" id="GO:0030288">
    <property type="term" value="C:outer membrane-bounded periplasmic space"/>
    <property type="evidence" value="ECO:0007669"/>
    <property type="project" value="TreeGrafter"/>
</dbReference>
<dbReference type="Proteomes" id="UP000013981">
    <property type="component" value="Unassembled WGS sequence"/>
</dbReference>
<feature type="region of interest" description="Disordered" evidence="2">
    <location>
        <begin position="23"/>
        <end position="120"/>
    </location>
</feature>
<proteinExistence type="predicted"/>
<organism evidence="5 6">
    <name type="scientific">Butyricicoccus pullicaecorum 1.2</name>
    <dbReference type="NCBI Taxonomy" id="1203606"/>
    <lineage>
        <taxon>Bacteria</taxon>
        <taxon>Bacillati</taxon>
        <taxon>Bacillota</taxon>
        <taxon>Clostridia</taxon>
        <taxon>Eubacteriales</taxon>
        <taxon>Butyricicoccaceae</taxon>
        <taxon>Butyricicoccus</taxon>
    </lineage>
</organism>
<dbReference type="GO" id="GO:0009253">
    <property type="term" value="P:peptidoglycan catabolic process"/>
    <property type="evidence" value="ECO:0007669"/>
    <property type="project" value="InterPro"/>
</dbReference>
<dbReference type="eggNOG" id="COG0860">
    <property type="taxonomic scope" value="Bacteria"/>
</dbReference>
<feature type="compositionally biased region" description="Low complexity" evidence="2">
    <location>
        <begin position="51"/>
        <end position="64"/>
    </location>
</feature>